<dbReference type="Proteomes" id="UP000023758">
    <property type="component" value="Unassembled WGS sequence"/>
</dbReference>
<evidence type="ECO:0000313" key="1">
    <source>
        <dbReference type="EMBL" id="EZF49525.1"/>
    </source>
</evidence>
<organism evidence="1">
    <name type="scientific">Trichophyton rubrum CBS 288.86</name>
    <dbReference type="NCBI Taxonomy" id="1215330"/>
    <lineage>
        <taxon>Eukaryota</taxon>
        <taxon>Fungi</taxon>
        <taxon>Dikarya</taxon>
        <taxon>Ascomycota</taxon>
        <taxon>Pezizomycotina</taxon>
        <taxon>Eurotiomycetes</taxon>
        <taxon>Eurotiomycetidae</taxon>
        <taxon>Onygenales</taxon>
        <taxon>Arthrodermataceae</taxon>
        <taxon>Trichophyton</taxon>
    </lineage>
</organism>
<accession>A0A022VTX3</accession>
<dbReference type="EMBL" id="KK207901">
    <property type="protein sequence ID" value="EZF49525.1"/>
    <property type="molecule type" value="Genomic_DNA"/>
</dbReference>
<gene>
    <name evidence="1" type="ORF">H103_06909</name>
</gene>
<name>A0A022VTX3_TRIRU</name>
<dbReference type="HOGENOM" id="CLU_2962554_0_0_1"/>
<dbReference type="AlphaFoldDB" id="A0A022VTX3"/>
<protein>
    <submittedName>
        <fullName evidence="1">Uncharacterized protein</fullName>
    </submittedName>
</protein>
<proteinExistence type="predicted"/>
<reference evidence="1" key="1">
    <citation type="submission" date="2014-02" db="EMBL/GenBank/DDBJ databases">
        <title>The Genome Sequence of Trichophyton rubrum (morphotype fischeri) CBS 288.86.</title>
        <authorList>
            <consortium name="The Broad Institute Genomics Platform"/>
            <person name="Cuomo C.A."/>
            <person name="White T.C."/>
            <person name="Graser Y."/>
            <person name="Martinez-Rossi N."/>
            <person name="Heitman J."/>
            <person name="Young S.K."/>
            <person name="Zeng Q."/>
            <person name="Gargeya S."/>
            <person name="Abouelleil A."/>
            <person name="Alvarado L."/>
            <person name="Chapman S.B."/>
            <person name="Gainer-Dewar J."/>
            <person name="Goldberg J."/>
            <person name="Griggs A."/>
            <person name="Gujja S."/>
            <person name="Hansen M."/>
            <person name="Howarth C."/>
            <person name="Imamovic A."/>
            <person name="Larimer J."/>
            <person name="Martinez D."/>
            <person name="Murphy C."/>
            <person name="Pearson M.D."/>
            <person name="Persinoti G."/>
            <person name="Poon T."/>
            <person name="Priest M."/>
            <person name="Roberts A.D."/>
            <person name="Saif S."/>
            <person name="Shea T.D."/>
            <person name="Sykes S.N."/>
            <person name="Wortman J."/>
            <person name="Nusbaum C."/>
            <person name="Birren B."/>
        </authorList>
    </citation>
    <scope>NUCLEOTIDE SEQUENCE [LARGE SCALE GENOMIC DNA]</scope>
    <source>
        <strain evidence="1">CBS 288.86</strain>
    </source>
</reference>
<sequence length="59" mass="6606">MFLEFGFPVVRAKERPPEGIVWMIKKESSTGILNDAPRLGKTVQALGPAYFAVIQRKTD</sequence>